<dbReference type="Pfam" id="PF25270">
    <property type="entry name" value="Khk"/>
    <property type="match status" value="1"/>
</dbReference>
<keyword evidence="2" id="KW-1185">Reference proteome</keyword>
<keyword evidence="1" id="KW-0808">Transferase</keyword>
<dbReference type="RefSeq" id="WP_163965387.1">
    <property type="nucleotide sequence ID" value="NZ_JAAGNX010000002.1"/>
</dbReference>
<dbReference type="Gene3D" id="3.40.1190.20">
    <property type="match status" value="1"/>
</dbReference>
<dbReference type="GO" id="GO:0016301">
    <property type="term" value="F:kinase activity"/>
    <property type="evidence" value="ECO:0007669"/>
    <property type="project" value="UniProtKB-KW"/>
</dbReference>
<sequence>MNAKNILNELSEKMATASTKSAIVGLDGFVDKIIKPVDSRFGQGADFEPIPTIEAFGQRIIDAAGESANIELYEEYEKLGGNGPIMANALVADGLKVQYIGALGQPMEAVFEEFAKNTNAVSICAPGITHALEFTDGKIMLGSMKGLDDLTLDRILEVMGEGAFIDAVNRADLIALVNWTMIPNMTAIFEGLLTRVLPNLGPKESGRWFYFDLADPAKRSRGDLKEVLNVISKFRSHGSVTLGLNLSEAKQVCDVFELGSVEEEADSLKSGATRIRNALNLPCVVIHPRSGAACATRDGAWYVEGPFCKSPKISTGAGDHFNSGFAAAEVIGLSPEACLMVAVATSGQYVRTGRSPSLRETARFIESWTSGSLSD</sequence>
<gene>
    <name evidence="1" type="ORF">G0Q06_10225</name>
</gene>
<dbReference type="Proteomes" id="UP000478417">
    <property type="component" value="Unassembled WGS sequence"/>
</dbReference>
<organism evidence="1 2">
    <name type="scientific">Oceanipulchritudo coccoides</name>
    <dbReference type="NCBI Taxonomy" id="2706888"/>
    <lineage>
        <taxon>Bacteria</taxon>
        <taxon>Pseudomonadati</taxon>
        <taxon>Verrucomicrobiota</taxon>
        <taxon>Opitutia</taxon>
        <taxon>Puniceicoccales</taxon>
        <taxon>Oceanipulchritudinaceae</taxon>
        <taxon>Oceanipulchritudo</taxon>
    </lineage>
</organism>
<accession>A0A6B2M403</accession>
<reference evidence="1 2" key="1">
    <citation type="submission" date="2020-02" db="EMBL/GenBank/DDBJ databases">
        <title>Albibacoteraceae fam. nov., the first described family within the subdivision 4 Verrucomicrobia.</title>
        <authorList>
            <person name="Xi F."/>
        </authorList>
    </citation>
    <scope>NUCLEOTIDE SEQUENCE [LARGE SCALE GENOMIC DNA]</scope>
    <source>
        <strain evidence="1 2">CK1056</strain>
    </source>
</reference>
<dbReference type="InterPro" id="IPR057621">
    <property type="entry name" value="Khk_prokaryotic"/>
</dbReference>
<evidence type="ECO:0000313" key="2">
    <source>
        <dbReference type="Proteomes" id="UP000478417"/>
    </source>
</evidence>
<evidence type="ECO:0000313" key="1">
    <source>
        <dbReference type="EMBL" id="NDV62827.1"/>
    </source>
</evidence>
<dbReference type="EMBL" id="JAAGNX010000002">
    <property type="protein sequence ID" value="NDV62827.1"/>
    <property type="molecule type" value="Genomic_DNA"/>
</dbReference>
<dbReference type="InterPro" id="IPR029056">
    <property type="entry name" value="Ribokinase-like"/>
</dbReference>
<keyword evidence="1" id="KW-0418">Kinase</keyword>
<comment type="caution">
    <text evidence="1">The sequence shown here is derived from an EMBL/GenBank/DDBJ whole genome shotgun (WGS) entry which is preliminary data.</text>
</comment>
<proteinExistence type="predicted"/>
<dbReference type="AlphaFoldDB" id="A0A6B2M403"/>
<dbReference type="SUPFAM" id="SSF53613">
    <property type="entry name" value="Ribokinase-like"/>
    <property type="match status" value="1"/>
</dbReference>
<name>A0A6B2M403_9BACT</name>
<protein>
    <submittedName>
        <fullName evidence="1">Carbohydrate kinase family protein</fullName>
    </submittedName>
</protein>